<feature type="transmembrane region" description="Helical" evidence="10">
    <location>
        <begin position="425"/>
        <end position="445"/>
    </location>
</feature>
<dbReference type="SMART" id="SM00744">
    <property type="entry name" value="RINGv"/>
    <property type="match status" value="1"/>
</dbReference>
<keyword evidence="9 10" id="KW-0472">Membrane</keyword>
<keyword evidence="4" id="KW-0479">Metal-binding</keyword>
<dbReference type="GO" id="GO:0004842">
    <property type="term" value="F:ubiquitin-protein transferase activity"/>
    <property type="evidence" value="ECO:0007669"/>
    <property type="project" value="TreeGrafter"/>
</dbReference>
<evidence type="ECO:0000259" key="11">
    <source>
        <dbReference type="PROSITE" id="PS51292"/>
    </source>
</evidence>
<dbReference type="PANTHER" id="PTHR46065:SF3">
    <property type="entry name" value="FI20425P1"/>
    <property type="match status" value="1"/>
</dbReference>
<dbReference type="InterPro" id="IPR011016">
    <property type="entry name" value="Znf_RING-CH"/>
</dbReference>
<name>A0A1I8A8Q5_9BILA</name>
<evidence type="ECO:0000256" key="4">
    <source>
        <dbReference type="ARBA" id="ARBA00022723"/>
    </source>
</evidence>
<dbReference type="SUPFAM" id="SSF57850">
    <property type="entry name" value="RING/U-box"/>
    <property type="match status" value="1"/>
</dbReference>
<reference evidence="13" key="1">
    <citation type="submission" date="2016-11" db="UniProtKB">
        <authorList>
            <consortium name="WormBaseParasite"/>
        </authorList>
    </citation>
    <scope>IDENTIFICATION</scope>
</reference>
<keyword evidence="5" id="KW-0863">Zinc-finger</keyword>
<feature type="transmembrane region" description="Helical" evidence="10">
    <location>
        <begin position="544"/>
        <end position="561"/>
    </location>
</feature>
<dbReference type="PANTHER" id="PTHR46065">
    <property type="entry name" value="E3 UBIQUITIN-PROTEIN LIGASE MARCH 2/3 FAMILY MEMBER"/>
    <property type="match status" value="1"/>
</dbReference>
<dbReference type="GO" id="GO:0016020">
    <property type="term" value="C:membrane"/>
    <property type="evidence" value="ECO:0007669"/>
    <property type="project" value="UniProtKB-SubCell"/>
</dbReference>
<evidence type="ECO:0000313" key="13">
    <source>
        <dbReference type="WBParaSite" id="L893_g3397.t1"/>
    </source>
</evidence>
<keyword evidence="7" id="KW-0862">Zinc</keyword>
<dbReference type="GO" id="GO:0008270">
    <property type="term" value="F:zinc ion binding"/>
    <property type="evidence" value="ECO:0007669"/>
    <property type="project" value="UniProtKB-KW"/>
</dbReference>
<organism evidence="12 13">
    <name type="scientific">Steinernema glaseri</name>
    <dbReference type="NCBI Taxonomy" id="37863"/>
    <lineage>
        <taxon>Eukaryota</taxon>
        <taxon>Metazoa</taxon>
        <taxon>Ecdysozoa</taxon>
        <taxon>Nematoda</taxon>
        <taxon>Chromadorea</taxon>
        <taxon>Rhabditida</taxon>
        <taxon>Tylenchina</taxon>
        <taxon>Panagrolaimomorpha</taxon>
        <taxon>Strongyloidoidea</taxon>
        <taxon>Steinernematidae</taxon>
        <taxon>Steinernema</taxon>
    </lineage>
</organism>
<evidence type="ECO:0000256" key="6">
    <source>
        <dbReference type="ARBA" id="ARBA00022786"/>
    </source>
</evidence>
<feature type="transmembrane region" description="Helical" evidence="10">
    <location>
        <begin position="118"/>
        <end position="135"/>
    </location>
</feature>
<feature type="transmembrane region" description="Helical" evidence="10">
    <location>
        <begin position="232"/>
        <end position="251"/>
    </location>
</feature>
<evidence type="ECO:0000256" key="9">
    <source>
        <dbReference type="ARBA" id="ARBA00023136"/>
    </source>
</evidence>
<keyword evidence="3 10" id="KW-0812">Transmembrane</keyword>
<dbReference type="Pfam" id="PF12906">
    <property type="entry name" value="RINGv"/>
    <property type="match status" value="1"/>
</dbReference>
<keyword evidence="6" id="KW-0833">Ubl conjugation pathway</keyword>
<evidence type="ECO:0000256" key="2">
    <source>
        <dbReference type="ARBA" id="ARBA00022679"/>
    </source>
</evidence>
<feature type="transmembrane region" description="Helical" evidence="10">
    <location>
        <begin position="465"/>
        <end position="483"/>
    </location>
</feature>
<protein>
    <submittedName>
        <fullName evidence="13">RING-CH-type domain-containing protein</fullName>
    </submittedName>
</protein>
<sequence>MTEEESPFCRICYTSGDEKLLSPCKCQGSVKYIHQSCWEKFHKSEPSWYTKCGICLYWMETRKVTREEPAATWNVFFYSLGLYIFDGFFRCVVHMAIVVFASYRLTSSLIHTEKQLSWQRLLLCILAIASLGLILPKGHDLLGTSIFGPAFLEESLPVLSKVLDQRKIREMNFGKIARFELPYYTGVFVVIVIIQWLIETLSTMFLSSDISAPTRLPNTVENVNIMNEINDTVLYITVLLAIGGILLCMALNSSITYFSGCFSELYTSASLGRYAWDAIVGLYLDVALIQPFNEKYVANIDRAELVKNERDITKIIGFLVKKLVLSHALLVVHLVFPIITTWHFLPDWLNWGVCHTKGQLPTGTFPLLHFLSSFLPNIEFLVKAVDVILQHALSTSVAEGKPSKLPDDLSVSVESNIALSIVLDLLAWSPLFSAFLTLSFWFMIGLGRLVFHVGLLSSDVYRNDLLVHLGIGLFISYLFFVDVSRTIKSTFKFVGCFSMALSYFFLFVGDLYAPIRVEIFFIIVWLVSYDWWDSFGECLSTIDTFFATSSVIALCSTPWHVLRYNGYDSLENFRWYIMSLIMFAYAIWQLTLLNDRLKSEYDDYVEVLVDYEKPTTTISLLELFAENHGHWSIYNFAMEKWRAHTVRKEARKFRPIISGNKSDQYDQYGQNRYYAI</sequence>
<evidence type="ECO:0000256" key="10">
    <source>
        <dbReference type="SAM" id="Phobius"/>
    </source>
</evidence>
<evidence type="ECO:0000313" key="12">
    <source>
        <dbReference type="Proteomes" id="UP000095287"/>
    </source>
</evidence>
<feature type="transmembrane region" description="Helical" evidence="10">
    <location>
        <begin position="573"/>
        <end position="593"/>
    </location>
</feature>
<dbReference type="AlphaFoldDB" id="A0A1I8A8Q5"/>
<comment type="subcellular location">
    <subcellularLocation>
        <location evidence="1">Membrane</location>
        <topology evidence="1">Multi-pass membrane protein</topology>
    </subcellularLocation>
</comment>
<feature type="transmembrane region" description="Helical" evidence="10">
    <location>
        <begin position="181"/>
        <end position="198"/>
    </location>
</feature>
<feature type="transmembrane region" description="Helical" evidence="10">
    <location>
        <begin position="323"/>
        <end position="345"/>
    </location>
</feature>
<dbReference type="PROSITE" id="PS51292">
    <property type="entry name" value="ZF_RING_CH"/>
    <property type="match status" value="1"/>
</dbReference>
<dbReference type="Proteomes" id="UP000095287">
    <property type="component" value="Unplaced"/>
</dbReference>
<dbReference type="GO" id="GO:0016567">
    <property type="term" value="P:protein ubiquitination"/>
    <property type="evidence" value="ECO:0007669"/>
    <property type="project" value="TreeGrafter"/>
</dbReference>
<keyword evidence="8 10" id="KW-1133">Transmembrane helix</keyword>
<evidence type="ECO:0000256" key="8">
    <source>
        <dbReference type="ARBA" id="ARBA00022989"/>
    </source>
</evidence>
<evidence type="ECO:0000256" key="1">
    <source>
        <dbReference type="ARBA" id="ARBA00004141"/>
    </source>
</evidence>
<dbReference type="WBParaSite" id="L893_g3397.t1">
    <property type="protein sequence ID" value="L893_g3397.t1"/>
    <property type="gene ID" value="L893_g3397"/>
</dbReference>
<dbReference type="InterPro" id="IPR013083">
    <property type="entry name" value="Znf_RING/FYVE/PHD"/>
</dbReference>
<evidence type="ECO:0000256" key="7">
    <source>
        <dbReference type="ARBA" id="ARBA00022833"/>
    </source>
</evidence>
<evidence type="ECO:0000256" key="5">
    <source>
        <dbReference type="ARBA" id="ARBA00022771"/>
    </source>
</evidence>
<feature type="domain" description="RING-CH-type" evidence="11">
    <location>
        <begin position="1"/>
        <end position="62"/>
    </location>
</feature>
<evidence type="ECO:0000256" key="3">
    <source>
        <dbReference type="ARBA" id="ARBA00022692"/>
    </source>
</evidence>
<keyword evidence="12" id="KW-1185">Reference proteome</keyword>
<dbReference type="Gene3D" id="3.30.40.10">
    <property type="entry name" value="Zinc/RING finger domain, C3HC4 (zinc finger)"/>
    <property type="match status" value="1"/>
</dbReference>
<accession>A0A1I8A8Q5</accession>
<keyword evidence="2" id="KW-0808">Transferase</keyword>
<feature type="transmembrane region" description="Helical" evidence="10">
    <location>
        <begin position="365"/>
        <end position="382"/>
    </location>
</feature>
<feature type="transmembrane region" description="Helical" evidence="10">
    <location>
        <begin position="87"/>
        <end position="106"/>
    </location>
</feature>
<dbReference type="CDD" id="cd16495">
    <property type="entry name" value="RING_CH-C4HC3_MARCH"/>
    <property type="match status" value="1"/>
</dbReference>
<proteinExistence type="predicted"/>